<dbReference type="Pfam" id="PF04028">
    <property type="entry name" value="DUF374"/>
    <property type="match status" value="1"/>
</dbReference>
<protein>
    <recommendedName>
        <fullName evidence="1">DUF374 domain-containing protein</fullName>
    </recommendedName>
</protein>
<gene>
    <name evidence="2" type="ORF">CR162_19570</name>
</gene>
<organism evidence="2 3">
    <name type="scientific">Teichococcus rhizosphaerae</name>
    <dbReference type="NCBI Taxonomy" id="1335062"/>
    <lineage>
        <taxon>Bacteria</taxon>
        <taxon>Pseudomonadati</taxon>
        <taxon>Pseudomonadota</taxon>
        <taxon>Alphaproteobacteria</taxon>
        <taxon>Acetobacterales</taxon>
        <taxon>Roseomonadaceae</taxon>
        <taxon>Roseomonas</taxon>
    </lineage>
</organism>
<reference evidence="2 3" key="1">
    <citation type="submission" date="2017-10" db="EMBL/GenBank/DDBJ databases">
        <authorList>
            <person name="Banno H."/>
            <person name="Chua N.-H."/>
        </authorList>
    </citation>
    <scope>NUCLEOTIDE SEQUENCE [LARGE SCALE GENOMIC DNA]</scope>
    <source>
        <strain evidence="2 3">YW11</strain>
    </source>
</reference>
<accession>A0A2C6ZZM9</accession>
<dbReference type="EMBL" id="PDNU01000056">
    <property type="protein sequence ID" value="PHK93258.1"/>
    <property type="molecule type" value="Genomic_DNA"/>
</dbReference>
<name>A0A2C6ZZM9_9PROT</name>
<dbReference type="Proteomes" id="UP000223527">
    <property type="component" value="Unassembled WGS sequence"/>
</dbReference>
<dbReference type="OrthoDB" id="9810508at2"/>
<dbReference type="RefSeq" id="WP_099097200.1">
    <property type="nucleotide sequence ID" value="NZ_PDNU01000056.1"/>
</dbReference>
<proteinExistence type="predicted"/>
<dbReference type="AlphaFoldDB" id="A0A2C6ZZM9"/>
<keyword evidence="3" id="KW-1185">Reference proteome</keyword>
<dbReference type="CDD" id="cd07983">
    <property type="entry name" value="LPLAT_DUF374-like"/>
    <property type="match status" value="1"/>
</dbReference>
<dbReference type="SUPFAM" id="SSF69593">
    <property type="entry name" value="Glycerol-3-phosphate (1)-acyltransferase"/>
    <property type="match status" value="1"/>
</dbReference>
<evidence type="ECO:0000313" key="2">
    <source>
        <dbReference type="EMBL" id="PHK93258.1"/>
    </source>
</evidence>
<comment type="caution">
    <text evidence="2">The sequence shown here is derived from an EMBL/GenBank/DDBJ whole genome shotgun (WGS) entry which is preliminary data.</text>
</comment>
<evidence type="ECO:0000259" key="1">
    <source>
        <dbReference type="Pfam" id="PF04028"/>
    </source>
</evidence>
<sequence>MLRKLIRHPATQTALARLLSAYLAFCYRTTRWSMVGHEHVAPLAGRGQPVIIGFWHERLPMMPMLWTAVHRLFPGAKDWQPHVLVSQHRDGRFIGEVVSRFRLVMVHGSTSRGGASGMRALLKVLREGSPVAITPDGPRGPRRKAAEGVASLAALAGVPVLPTAAATTRHRLLPSWDRMMLPLPFGRAVLVCGAPVPVPRDGIQEALPAIEAALSAACDTADAWAAGRLPPGTASRAI</sequence>
<evidence type="ECO:0000313" key="3">
    <source>
        <dbReference type="Proteomes" id="UP000223527"/>
    </source>
</evidence>
<dbReference type="InterPro" id="IPR007172">
    <property type="entry name" value="DUF374"/>
</dbReference>
<feature type="domain" description="DUF374" evidence="1">
    <location>
        <begin position="78"/>
        <end position="142"/>
    </location>
</feature>